<sequence>MTEPDVMIKLSDKIVFIEVKYLSSNEIKTGEEFAKYLIPDVEKEKLVESGHYELFRNWAFASKLSYGNDFILINLAPKKLFSSKSQSKLIQFENSLKSTKGKFVKLTWEEILEKVNNKEYDMWFKNYLNKKLDAIR</sequence>
<reference evidence="1 2" key="1">
    <citation type="submission" date="2019-03" db="EMBL/GenBank/DDBJ databases">
        <title>Genomic Encyclopedia of Archaeal and Bacterial Type Strains, Phase II (KMG-II): from individual species to whole genera.</title>
        <authorList>
            <person name="Goeker M."/>
        </authorList>
    </citation>
    <scope>NUCLEOTIDE SEQUENCE [LARGE SCALE GENOMIC DNA]</scope>
    <source>
        <strain evidence="1 2">RL-C</strain>
    </source>
</reference>
<accession>A0A4R2EJV0</accession>
<evidence type="ECO:0000313" key="1">
    <source>
        <dbReference type="EMBL" id="TCN68993.1"/>
    </source>
</evidence>
<comment type="caution">
    <text evidence="1">The sequence shown here is derived from an EMBL/GenBank/DDBJ whole genome shotgun (WGS) entry which is preliminary data.</text>
</comment>
<proteinExistence type="predicted"/>
<dbReference type="Pfam" id="PF22558">
    <property type="entry name" value="REase-ARP"/>
    <property type="match status" value="1"/>
</dbReference>
<gene>
    <name evidence="1" type="ORF">CLV25_105195</name>
</gene>
<dbReference type="InterPro" id="IPR054333">
    <property type="entry name" value="REase-ARP-assoc"/>
</dbReference>
<evidence type="ECO:0008006" key="3">
    <source>
        <dbReference type="Google" id="ProtNLM"/>
    </source>
</evidence>
<dbReference type="AlphaFoldDB" id="A0A4R2EJV0"/>
<organism evidence="1 2">
    <name type="scientific">Acetobacteroides hydrogenigenes</name>
    <dbReference type="NCBI Taxonomy" id="979970"/>
    <lineage>
        <taxon>Bacteria</taxon>
        <taxon>Pseudomonadati</taxon>
        <taxon>Bacteroidota</taxon>
        <taxon>Bacteroidia</taxon>
        <taxon>Bacteroidales</taxon>
        <taxon>Rikenellaceae</taxon>
        <taxon>Acetobacteroides</taxon>
    </lineage>
</organism>
<dbReference type="EMBL" id="SLWB01000005">
    <property type="protein sequence ID" value="TCN68993.1"/>
    <property type="molecule type" value="Genomic_DNA"/>
</dbReference>
<protein>
    <recommendedName>
        <fullName evidence="3">PD-(D/E)XK nuclease superfamily protein</fullName>
    </recommendedName>
</protein>
<evidence type="ECO:0000313" key="2">
    <source>
        <dbReference type="Proteomes" id="UP000294830"/>
    </source>
</evidence>
<keyword evidence="2" id="KW-1185">Reference proteome</keyword>
<name>A0A4R2EJV0_9BACT</name>
<dbReference type="Proteomes" id="UP000294830">
    <property type="component" value="Unassembled WGS sequence"/>
</dbReference>